<reference evidence="2 3" key="1">
    <citation type="submission" date="2015-01" db="EMBL/GenBank/DDBJ databases">
        <title>Genome sequencing of Jeotgalibacillus soli.</title>
        <authorList>
            <person name="Goh K.M."/>
            <person name="Chan K.-G."/>
            <person name="Yaakop A.S."/>
            <person name="Ee R."/>
            <person name="Gan H.M."/>
            <person name="Chan C.S."/>
        </authorList>
    </citation>
    <scope>NUCLEOTIDE SEQUENCE [LARGE SCALE GENOMIC DNA]</scope>
    <source>
        <strain evidence="2 3">P9</strain>
    </source>
</reference>
<dbReference type="InterPro" id="IPR053182">
    <property type="entry name" value="YobU-like_regulator"/>
</dbReference>
<dbReference type="EMBL" id="JXRP01000018">
    <property type="protein sequence ID" value="KIL45086.1"/>
    <property type="molecule type" value="Genomic_DNA"/>
</dbReference>
<gene>
    <name evidence="2" type="ORF">KP78_26300</name>
</gene>
<protein>
    <submittedName>
        <fullName evidence="2">AraC family transcriptional regulator</fullName>
    </submittedName>
</protein>
<dbReference type="Pfam" id="PF06445">
    <property type="entry name" value="GyrI-like"/>
    <property type="match status" value="1"/>
</dbReference>
<evidence type="ECO:0000313" key="3">
    <source>
        <dbReference type="Proteomes" id="UP000031938"/>
    </source>
</evidence>
<dbReference type="Proteomes" id="UP000031938">
    <property type="component" value="Unassembled WGS sequence"/>
</dbReference>
<keyword evidence="3" id="KW-1185">Reference proteome</keyword>
<evidence type="ECO:0000259" key="1">
    <source>
        <dbReference type="SMART" id="SM00871"/>
    </source>
</evidence>
<sequence length="198" mass="22786">MIFGFYKGFPPSEARKFLGGINFNNLLIIHMRLKGAEPMKNYVIKREAFQAVGIKREFSFVNNDHHAKIPQMWDELNKDGTTDTLVKLNNGQIKGILGVCVMDKNKQSQQIIDYWIAAEYKGDKPNGLESIEISASKWMVFEVNGVMPDAIQHAWKTIFSEWFPISGYEHAGIPEFEVYPEGDPYNENYYSEIWVPVK</sequence>
<dbReference type="PATRIC" id="fig|889306.3.peg.2643"/>
<dbReference type="PANTHER" id="PTHR36444">
    <property type="entry name" value="TRANSCRIPTIONAL REGULATOR PROTEIN YOBU-RELATED"/>
    <property type="match status" value="1"/>
</dbReference>
<evidence type="ECO:0000313" key="2">
    <source>
        <dbReference type="EMBL" id="KIL45086.1"/>
    </source>
</evidence>
<proteinExistence type="predicted"/>
<dbReference type="Gene3D" id="3.20.80.10">
    <property type="entry name" value="Regulatory factor, effector binding domain"/>
    <property type="match status" value="1"/>
</dbReference>
<dbReference type="InterPro" id="IPR011256">
    <property type="entry name" value="Reg_factor_effector_dom_sf"/>
</dbReference>
<name>A0A0C2VKW7_9BACL</name>
<accession>A0A0C2VKW7</accession>
<dbReference type="STRING" id="889306.KP78_26300"/>
<dbReference type="AlphaFoldDB" id="A0A0C2VKW7"/>
<feature type="domain" description="AraC effector-binding" evidence="1">
    <location>
        <begin position="39"/>
        <end position="198"/>
    </location>
</feature>
<dbReference type="SUPFAM" id="SSF55136">
    <property type="entry name" value="Probable bacterial effector-binding domain"/>
    <property type="match status" value="1"/>
</dbReference>
<dbReference type="InterPro" id="IPR029442">
    <property type="entry name" value="GyrI-like"/>
</dbReference>
<dbReference type="PANTHER" id="PTHR36444:SF3">
    <property type="entry name" value="TRANSCRIPTIONAL ACTIVATOR, PUTATIVE-RELATED"/>
    <property type="match status" value="1"/>
</dbReference>
<dbReference type="SMART" id="SM00871">
    <property type="entry name" value="AraC_E_bind"/>
    <property type="match status" value="1"/>
</dbReference>
<comment type="caution">
    <text evidence="2">The sequence shown here is derived from an EMBL/GenBank/DDBJ whole genome shotgun (WGS) entry which is preliminary data.</text>
</comment>
<dbReference type="InterPro" id="IPR010499">
    <property type="entry name" value="AraC_E-bd"/>
</dbReference>
<organism evidence="2 3">
    <name type="scientific">Jeotgalibacillus soli</name>
    <dbReference type="NCBI Taxonomy" id="889306"/>
    <lineage>
        <taxon>Bacteria</taxon>
        <taxon>Bacillati</taxon>
        <taxon>Bacillota</taxon>
        <taxon>Bacilli</taxon>
        <taxon>Bacillales</taxon>
        <taxon>Caryophanaceae</taxon>
        <taxon>Jeotgalibacillus</taxon>
    </lineage>
</organism>